<dbReference type="Proteomes" id="UP000092555">
    <property type="component" value="Unassembled WGS sequence"/>
</dbReference>
<protein>
    <submittedName>
        <fullName evidence="1">Uncharacterized protein</fullName>
    </submittedName>
</protein>
<keyword evidence="2" id="KW-1185">Reference proteome</keyword>
<gene>
    <name evidence="1" type="ORF">METBIDRAFT_12389</name>
</gene>
<dbReference type="OrthoDB" id="5582146at2759"/>
<evidence type="ECO:0000313" key="1">
    <source>
        <dbReference type="EMBL" id="OBA20369.1"/>
    </source>
</evidence>
<sequence>MPLIGGERDLETNLALIQILYLSRTETEPTILAPAMENLRTALSLAFIAGKHIAIHTDDYAACLAALRNVVLLSFSADDMVEIDLHLCPTYNSLVSQMVKSREGERPQLYKVVIWKNLEALEATLRVKSDILRVFDEIERYNTLASRDIDKATPIRFGEYLVTIPDMFVIVPVMAAGDRFPRLHRQVKDRIWFCQSFCHVPRQETPASEIPHDKILRARQLLPAVFANAEIQEYVCSLMVFTRSHRLCSLAPLTTRPSMRAAEGILVLAKALVAWASLDDSASDFVTPDFVKIAYRKIGYWIVDWETNQLFQGGGSELRKRTEISVLTGDWYGSEWACVKKYLDKFRAHSDPNSTTGYTNRIVEDVLKSVLPPL</sequence>
<dbReference type="AlphaFoldDB" id="A0A1A0H8C9"/>
<organism evidence="1 2">
    <name type="scientific">Metschnikowia bicuspidata var. bicuspidata NRRL YB-4993</name>
    <dbReference type="NCBI Taxonomy" id="869754"/>
    <lineage>
        <taxon>Eukaryota</taxon>
        <taxon>Fungi</taxon>
        <taxon>Dikarya</taxon>
        <taxon>Ascomycota</taxon>
        <taxon>Saccharomycotina</taxon>
        <taxon>Pichiomycetes</taxon>
        <taxon>Metschnikowiaceae</taxon>
        <taxon>Metschnikowia</taxon>
    </lineage>
</organism>
<evidence type="ECO:0000313" key="2">
    <source>
        <dbReference type="Proteomes" id="UP000092555"/>
    </source>
</evidence>
<proteinExistence type="predicted"/>
<comment type="caution">
    <text evidence="1">The sequence shown here is derived from an EMBL/GenBank/DDBJ whole genome shotgun (WGS) entry which is preliminary data.</text>
</comment>
<dbReference type="EMBL" id="LXTC01000004">
    <property type="protein sequence ID" value="OBA20369.1"/>
    <property type="molecule type" value="Genomic_DNA"/>
</dbReference>
<reference evidence="1 2" key="1">
    <citation type="submission" date="2016-05" db="EMBL/GenBank/DDBJ databases">
        <title>Comparative genomics of biotechnologically important yeasts.</title>
        <authorList>
            <consortium name="DOE Joint Genome Institute"/>
            <person name="Riley R."/>
            <person name="Haridas S."/>
            <person name="Wolfe K.H."/>
            <person name="Lopes M.R."/>
            <person name="Hittinger C.T."/>
            <person name="Goker M."/>
            <person name="Salamov A."/>
            <person name="Wisecaver J."/>
            <person name="Long T.M."/>
            <person name="Aerts A.L."/>
            <person name="Barry K."/>
            <person name="Choi C."/>
            <person name="Clum A."/>
            <person name="Coughlan A.Y."/>
            <person name="Deshpande S."/>
            <person name="Douglass A.P."/>
            <person name="Hanson S.J."/>
            <person name="Klenk H.-P."/>
            <person name="LaButti K."/>
            <person name="Lapidus A."/>
            <person name="Lindquist E."/>
            <person name="Lipzen A."/>
            <person name="Meier-kolthoff J.P."/>
            <person name="Ohm R.A."/>
            <person name="Otillar R.P."/>
            <person name="Pangilinan J."/>
            <person name="Peng Y."/>
            <person name="Rokas A."/>
            <person name="Rosa C.A."/>
            <person name="Scheuner C."/>
            <person name="Sibirny A.A."/>
            <person name="Slot J.C."/>
            <person name="Stielow J.B."/>
            <person name="Sun H."/>
            <person name="Kurtzman C.P."/>
            <person name="Blackwell M."/>
            <person name="Grigoriev I.V."/>
            <person name="Jeffries T.W."/>
        </authorList>
    </citation>
    <scope>NUCLEOTIDE SEQUENCE [LARGE SCALE GENOMIC DNA]</scope>
    <source>
        <strain evidence="1 2">NRRL YB-4993</strain>
    </source>
</reference>
<dbReference type="RefSeq" id="XP_018710891.1">
    <property type="nucleotide sequence ID" value="XM_018854222.1"/>
</dbReference>
<dbReference type="GeneID" id="30027198"/>
<accession>A0A1A0H8C9</accession>
<name>A0A1A0H8C9_9ASCO</name>